<keyword evidence="7" id="KW-0472">Membrane</keyword>
<dbReference type="PANTHER" id="PTHR37819">
    <property type="entry name" value="PROTEIN PSIE"/>
    <property type="match status" value="1"/>
</dbReference>
<evidence type="ECO:0000313" key="8">
    <source>
        <dbReference type="EMBL" id="RHK07165.1"/>
    </source>
</evidence>
<proteinExistence type="inferred from homology"/>
<comment type="caution">
    <text evidence="8">The sequence shown here is derived from an EMBL/GenBank/DDBJ whole genome shotgun (WGS) entry which is preliminary data.</text>
</comment>
<dbReference type="Proteomes" id="UP000286288">
    <property type="component" value="Unassembled WGS sequence"/>
</dbReference>
<dbReference type="InterPro" id="IPR009315">
    <property type="entry name" value="P_starv_induced_PsiE"/>
</dbReference>
<protein>
    <recommendedName>
        <fullName evidence="3">Protein PsiE</fullName>
    </recommendedName>
</protein>
<gene>
    <name evidence="8" type="ORF">DW084_04625</name>
</gene>
<evidence type="ECO:0000313" key="9">
    <source>
        <dbReference type="Proteomes" id="UP000286288"/>
    </source>
</evidence>
<dbReference type="InterPro" id="IPR020948">
    <property type="entry name" value="P_starv_induced_PsiE-like"/>
</dbReference>
<evidence type="ECO:0000256" key="4">
    <source>
        <dbReference type="ARBA" id="ARBA00022475"/>
    </source>
</evidence>
<organism evidence="8 9">
    <name type="scientific">Enterococcus casseliflavus</name>
    <name type="common">Enterococcus flavescens</name>
    <dbReference type="NCBI Taxonomy" id="37734"/>
    <lineage>
        <taxon>Bacteria</taxon>
        <taxon>Bacillati</taxon>
        <taxon>Bacillota</taxon>
        <taxon>Bacilli</taxon>
        <taxon>Lactobacillales</taxon>
        <taxon>Enterococcaceae</taxon>
        <taxon>Enterococcus</taxon>
    </lineage>
</organism>
<evidence type="ECO:0000256" key="6">
    <source>
        <dbReference type="ARBA" id="ARBA00022989"/>
    </source>
</evidence>
<accession>A0A1V8ZVP3</accession>
<dbReference type="Pfam" id="PF06146">
    <property type="entry name" value="PsiE"/>
    <property type="match status" value="1"/>
</dbReference>
<evidence type="ECO:0000256" key="1">
    <source>
        <dbReference type="ARBA" id="ARBA00004429"/>
    </source>
</evidence>
<dbReference type="RefSeq" id="WP_005232820.1">
    <property type="nucleotide sequence ID" value="NZ_CABGIF010000001.1"/>
</dbReference>
<dbReference type="GO" id="GO:0005886">
    <property type="term" value="C:plasma membrane"/>
    <property type="evidence" value="ECO:0007669"/>
    <property type="project" value="UniProtKB-SubCell"/>
</dbReference>
<comment type="subcellular location">
    <subcellularLocation>
        <location evidence="1">Cell inner membrane</location>
        <topology evidence="1">Multi-pass membrane protein</topology>
    </subcellularLocation>
</comment>
<keyword evidence="5" id="KW-0812">Transmembrane</keyword>
<dbReference type="GeneID" id="91573802"/>
<reference evidence="8 9" key="1">
    <citation type="submission" date="2018-08" db="EMBL/GenBank/DDBJ databases">
        <title>A genome reference for cultivated species of the human gut microbiota.</title>
        <authorList>
            <person name="Zou Y."/>
            <person name="Xue W."/>
            <person name="Luo G."/>
        </authorList>
    </citation>
    <scope>NUCLEOTIDE SEQUENCE [LARGE SCALE GENOMIC DNA]</scope>
    <source>
        <strain evidence="8 9">AF48-16</strain>
    </source>
</reference>
<comment type="similarity">
    <text evidence="2">Belongs to the PsiE family.</text>
</comment>
<name>A0A1V8ZVP3_ENTCA</name>
<dbReference type="GO" id="GO:0016036">
    <property type="term" value="P:cellular response to phosphate starvation"/>
    <property type="evidence" value="ECO:0007669"/>
    <property type="project" value="InterPro"/>
</dbReference>
<keyword evidence="6" id="KW-1133">Transmembrane helix</keyword>
<keyword evidence="4" id="KW-1003">Cell membrane</keyword>
<sequence>MGKYFKHFEKLISVVVDIMLGLLVLLVLVVMAEAIYKIVVHVIPLHEVSDLSLLIEEIATLFILLEIILMLLRYVKEGHHIPVRYLILISITAILRELLLAQGKGLETLFLALAILVLIIVLQALEKLKAFHSSKGL</sequence>
<evidence type="ECO:0000256" key="7">
    <source>
        <dbReference type="ARBA" id="ARBA00023136"/>
    </source>
</evidence>
<dbReference type="EMBL" id="QRMZ01000005">
    <property type="protein sequence ID" value="RHK07165.1"/>
    <property type="molecule type" value="Genomic_DNA"/>
</dbReference>
<dbReference type="PANTHER" id="PTHR37819:SF1">
    <property type="entry name" value="PROTEIN PSIE"/>
    <property type="match status" value="1"/>
</dbReference>
<evidence type="ECO:0000256" key="5">
    <source>
        <dbReference type="ARBA" id="ARBA00022692"/>
    </source>
</evidence>
<evidence type="ECO:0000256" key="2">
    <source>
        <dbReference type="ARBA" id="ARBA00005632"/>
    </source>
</evidence>
<dbReference type="AlphaFoldDB" id="A0A1V8ZVP3"/>
<evidence type="ECO:0000256" key="3">
    <source>
        <dbReference type="ARBA" id="ARBA00021903"/>
    </source>
</evidence>